<dbReference type="Gene3D" id="3.40.50.150">
    <property type="entry name" value="Vaccinia Virus protein VP39"/>
    <property type="match status" value="1"/>
</dbReference>
<dbReference type="EMBL" id="CP000493">
    <property type="protein sequence ID" value="ABM79920.1"/>
    <property type="molecule type" value="Genomic_DNA"/>
</dbReference>
<evidence type="ECO:0000313" key="2">
    <source>
        <dbReference type="Proteomes" id="UP000002593"/>
    </source>
</evidence>
<dbReference type="RefSeq" id="WP_011821237.1">
    <property type="nucleotide sequence ID" value="NC_008818.1"/>
</dbReference>
<dbReference type="GO" id="GO:0016740">
    <property type="term" value="F:transferase activity"/>
    <property type="evidence" value="ECO:0007669"/>
    <property type="project" value="UniProtKB-KW"/>
</dbReference>
<organism evidence="1 2">
    <name type="scientific">Hyperthermus butylicus (strain DSM 5456 / JCM 9403 / PLM1-5)</name>
    <dbReference type="NCBI Taxonomy" id="415426"/>
    <lineage>
        <taxon>Archaea</taxon>
        <taxon>Thermoproteota</taxon>
        <taxon>Thermoprotei</taxon>
        <taxon>Desulfurococcales</taxon>
        <taxon>Pyrodictiaceae</taxon>
        <taxon>Hyperthermus</taxon>
    </lineage>
</organism>
<dbReference type="AlphaFoldDB" id="A2BIV9"/>
<dbReference type="Pfam" id="PF01209">
    <property type="entry name" value="Ubie_methyltran"/>
    <property type="match status" value="1"/>
</dbReference>
<dbReference type="KEGG" id="hbu:Hbut_0042"/>
<dbReference type="InterPro" id="IPR029063">
    <property type="entry name" value="SAM-dependent_MTases_sf"/>
</dbReference>
<protein>
    <submittedName>
        <fullName evidence="1">Ubiquinone/menaquinone biosynthesis methyl transferase</fullName>
    </submittedName>
</protein>
<dbReference type="OrthoDB" id="30774at2157"/>
<dbReference type="STRING" id="415426.Hbut_0042"/>
<dbReference type="eggNOG" id="arCOG04348">
    <property type="taxonomic scope" value="Archaea"/>
</dbReference>
<reference evidence="1 2" key="1">
    <citation type="journal article" date="2007" name="Archaea">
        <title>The genome of Hyperthermus butylicus: a sulfur-reducing, peptide fermenting, neutrophilic Crenarchaeote growing up to 108 degrees C.</title>
        <authorList>
            <person name="Brugger K."/>
            <person name="Chen L."/>
            <person name="Stark M."/>
            <person name="Zibat A."/>
            <person name="Redder P."/>
            <person name="Ruepp A."/>
            <person name="Awayez M."/>
            <person name="She Q."/>
            <person name="Garrett R.A."/>
            <person name="Klenk H.P."/>
        </authorList>
    </citation>
    <scope>NUCLEOTIDE SEQUENCE [LARGE SCALE GENOMIC DNA]</scope>
    <source>
        <strain evidence="2">DSM 5456 / JCM 9403 / PLM1-5</strain>
    </source>
</reference>
<name>A2BIV9_HYPBU</name>
<dbReference type="GeneID" id="25393273"/>
<gene>
    <name evidence="1" type="ordered locus">Hbut_0042</name>
</gene>
<keyword evidence="1" id="KW-0830">Ubiquinone</keyword>
<dbReference type="HOGENOM" id="CLU_1159042_0_0_2"/>
<keyword evidence="2" id="KW-1185">Reference proteome</keyword>
<accession>A2BIV9</accession>
<dbReference type="Proteomes" id="UP000002593">
    <property type="component" value="Chromosome"/>
</dbReference>
<keyword evidence="1" id="KW-0808">Transferase</keyword>
<sequence>MRRLDISFWRKIISDIEAIISYYRRMNRIMSLGHDEKVRCDAVQAICRHTRCMLVLDVGAGPGDSVRCICKVAKPAYIVAVEPSSRMVRLSCRACRHVCDAVVAIAESLPFRSTVFDAVTSFYAARDYLNLTAALREERRVACGGVVIGDIFVPASKLLRLLQKIWVCVFAPFIALIVAAGKWKPYTTLCRTLSRWLTIGEMGSMLCSGYEVCEQRAYVVGGLGYVAAWQKSACGDNRG</sequence>
<evidence type="ECO:0000313" key="1">
    <source>
        <dbReference type="EMBL" id="ABM79920.1"/>
    </source>
</evidence>
<proteinExistence type="predicted"/>
<dbReference type="EnsemblBacteria" id="ABM79920">
    <property type="protein sequence ID" value="ABM79920"/>
    <property type="gene ID" value="Hbut_0042"/>
</dbReference>
<dbReference type="SUPFAM" id="SSF53335">
    <property type="entry name" value="S-adenosyl-L-methionine-dependent methyltransferases"/>
    <property type="match status" value="1"/>
</dbReference>